<proteinExistence type="predicted"/>
<dbReference type="Pfam" id="PF03564">
    <property type="entry name" value="DUF1759"/>
    <property type="match status" value="1"/>
</dbReference>
<dbReference type="Gene3D" id="3.30.420.10">
    <property type="entry name" value="Ribonuclease H-like superfamily/Ribonuclease H"/>
    <property type="match status" value="1"/>
</dbReference>
<feature type="region of interest" description="Disordered" evidence="1">
    <location>
        <begin position="300"/>
        <end position="326"/>
    </location>
</feature>
<accession>A0A0J7KBE6</accession>
<dbReference type="Proteomes" id="UP000036403">
    <property type="component" value="Unassembled WGS sequence"/>
</dbReference>
<dbReference type="InterPro" id="IPR005312">
    <property type="entry name" value="DUF1759"/>
</dbReference>
<dbReference type="AlphaFoldDB" id="A0A0J7KBE6"/>
<keyword evidence="4" id="KW-1185">Reference proteome</keyword>
<feature type="region of interest" description="Disordered" evidence="1">
    <location>
        <begin position="634"/>
        <end position="667"/>
    </location>
</feature>
<dbReference type="InterPro" id="IPR040676">
    <property type="entry name" value="DUF5641"/>
</dbReference>
<evidence type="ECO:0000313" key="3">
    <source>
        <dbReference type="EMBL" id="KMQ87592.1"/>
    </source>
</evidence>
<dbReference type="PaxDb" id="67767-A0A0J7KBE6"/>
<dbReference type="GO" id="GO:0003676">
    <property type="term" value="F:nucleic acid binding"/>
    <property type="evidence" value="ECO:0007669"/>
    <property type="project" value="InterPro"/>
</dbReference>
<organism evidence="3 4">
    <name type="scientific">Lasius niger</name>
    <name type="common">Black garden ant</name>
    <dbReference type="NCBI Taxonomy" id="67767"/>
    <lineage>
        <taxon>Eukaryota</taxon>
        <taxon>Metazoa</taxon>
        <taxon>Ecdysozoa</taxon>
        <taxon>Arthropoda</taxon>
        <taxon>Hexapoda</taxon>
        <taxon>Insecta</taxon>
        <taxon>Pterygota</taxon>
        <taxon>Neoptera</taxon>
        <taxon>Endopterygota</taxon>
        <taxon>Hymenoptera</taxon>
        <taxon>Apocrita</taxon>
        <taxon>Aculeata</taxon>
        <taxon>Formicoidea</taxon>
        <taxon>Formicidae</taxon>
        <taxon>Formicinae</taxon>
        <taxon>Lasius</taxon>
        <taxon>Lasius</taxon>
    </lineage>
</organism>
<evidence type="ECO:0000256" key="1">
    <source>
        <dbReference type="SAM" id="MobiDB-lite"/>
    </source>
</evidence>
<dbReference type="InterPro" id="IPR036397">
    <property type="entry name" value="RNaseH_sf"/>
</dbReference>
<gene>
    <name evidence="3" type="ORF">RF55_13083</name>
</gene>
<dbReference type="GO" id="GO:0042575">
    <property type="term" value="C:DNA polymerase complex"/>
    <property type="evidence" value="ECO:0007669"/>
    <property type="project" value="UniProtKB-ARBA"/>
</dbReference>
<feature type="region of interest" description="Disordered" evidence="1">
    <location>
        <begin position="96"/>
        <end position="116"/>
    </location>
</feature>
<dbReference type="STRING" id="67767.A0A0J7KBE6"/>
<dbReference type="Pfam" id="PF18701">
    <property type="entry name" value="DUF5641"/>
    <property type="match status" value="1"/>
</dbReference>
<dbReference type="InterPro" id="IPR008042">
    <property type="entry name" value="Retrotrans_Pao"/>
</dbReference>
<reference evidence="3 4" key="1">
    <citation type="submission" date="2015-04" db="EMBL/GenBank/DDBJ databases">
        <title>Lasius niger genome sequencing.</title>
        <authorList>
            <person name="Konorov E.A."/>
            <person name="Nikitin M.A."/>
            <person name="Kirill M.V."/>
            <person name="Chang P."/>
        </authorList>
    </citation>
    <scope>NUCLEOTIDE SEQUENCE [LARGE SCALE GENOMIC DNA]</scope>
    <source>
        <tissue evidence="3">Whole</tissue>
    </source>
</reference>
<dbReference type="PANTHER" id="PTHR47331:SF1">
    <property type="entry name" value="GAG-LIKE PROTEIN"/>
    <property type="match status" value="1"/>
</dbReference>
<evidence type="ECO:0000313" key="4">
    <source>
        <dbReference type="Proteomes" id="UP000036403"/>
    </source>
</evidence>
<dbReference type="EMBL" id="LBMM01010229">
    <property type="protein sequence ID" value="KMQ87592.1"/>
    <property type="molecule type" value="Genomic_DNA"/>
</dbReference>
<dbReference type="InterPro" id="IPR012337">
    <property type="entry name" value="RNaseH-like_sf"/>
</dbReference>
<dbReference type="OrthoDB" id="7696997at2759"/>
<dbReference type="SUPFAM" id="SSF53098">
    <property type="entry name" value="Ribonuclease H-like"/>
    <property type="match status" value="1"/>
</dbReference>
<feature type="domain" description="DUF5641" evidence="2">
    <location>
        <begin position="1077"/>
        <end position="1107"/>
    </location>
</feature>
<dbReference type="InterPro" id="IPR043502">
    <property type="entry name" value="DNA/RNA_pol_sf"/>
</dbReference>
<feature type="compositionally biased region" description="Polar residues" evidence="1">
    <location>
        <begin position="652"/>
        <end position="667"/>
    </location>
</feature>
<dbReference type="SUPFAM" id="SSF56672">
    <property type="entry name" value="DNA/RNA polymerases"/>
    <property type="match status" value="1"/>
</dbReference>
<dbReference type="PANTHER" id="PTHR47331">
    <property type="entry name" value="PHD-TYPE DOMAIN-CONTAINING PROTEIN"/>
    <property type="match status" value="1"/>
</dbReference>
<protein>
    <recommendedName>
        <fullName evidence="2">DUF5641 domain-containing protein</fullName>
    </recommendedName>
</protein>
<dbReference type="Gene3D" id="3.30.70.270">
    <property type="match status" value="1"/>
</dbReference>
<dbReference type="Gene3D" id="3.10.10.10">
    <property type="entry name" value="HIV Type 1 Reverse Transcriptase, subunit A, domain 1"/>
    <property type="match status" value="1"/>
</dbReference>
<sequence length="1107" mass="124082">MEALIAAQREVHGRIARTFENLRKAGAAKQSVALVQSALSNLEGKWTKFEDQHDRLLLEFSDTLKGNDYVSSDFVSIVEMVYMQQRAKLVELEQTLAGPSDDGDQRPVRSGPAPSRSVLPRIQLPQFSGRFEDWPAFRDLFRSIIVEENSLSKVEKFHYLKTSVKGEADQLIWNLPSTEDNFERAWSILREHFENQRLLVRSYLTAFTSLPWMKADSIADIRRIFHGVVSTVGALEGIGRPIENGTDLFVHIAVELLDAKTHREWKKSLGKSSEPPSYEELREFLQEQLMTQEVLRVVAGETSGKSTSEKSSRSARANHVKGRSADSSRNCPLCKKEHFMAFCEQYKKNSIQERREAVNTHQRCWNCLAAYGRDSVEGGARSWKHVDGLELADLEFLSRDPIELLLGANAYASIVLPDLRRGGPLEPIAQRTRLGWILLGAVGAGHAVSAWPPCSAPPWRTSLLPSDASGSRRNLLASPCRSPPTTKPAGTSLYDALYTGPNLLPALTDVVLRWRRHRYVFVADVEKMYRQIAVHPNDRPLQQILWKEEEPVVDYYLNTVTYGMACAPFLALRVLQQLASDEESRFSLGVEALRRDVYMDDILTGASTLTSSRHLREQVSSLCMAGGFPLKNTESVLEPGDRRVPADGAEVNGSSSHETKHSGLNSSPLRSAGLVGADYAAKWTTLDEELPLLERIRVPRWFQIDTSTSTIELHGFSDASERAYAAVVYLRAMDGDCPRTSLVAAKTKVAPLKRVSLPRLELCAATLLAKLIAHWTTFVANRVAEIQRTNPAAKWRHTPGRDNPADCASRGVSPRELLEHPLWWCGPSFLSENSTAWPTDPCLTDHAALPEQRPAKCLAACGEREPEELVRFSALRRLLRVSAWMWRWRRRCSSDGLGGSAPTSPTPEALVRWVRVAQAGAFRTELDDLSAGRPISGKSTLRKLTPEVDSEGILRLKVLFQVANSERHRIIGRLADDGIRWHFNPPAAPHFGGIWEAAVKASKHHLRRVIGETRLTFEEMSTFLAEIEACLNSRPLQALSNDPEDLCTLTPGHFLIGAPLNAIPEPSLLDVPANQLSRWRLLQQVRDHLWQRWSQEYLQGLTPRHKW</sequence>
<dbReference type="InterPro" id="IPR043128">
    <property type="entry name" value="Rev_trsase/Diguanyl_cyclase"/>
</dbReference>
<name>A0A0J7KBE6_LASNI</name>
<dbReference type="GO" id="GO:0071897">
    <property type="term" value="P:DNA biosynthetic process"/>
    <property type="evidence" value="ECO:0007669"/>
    <property type="project" value="UniProtKB-ARBA"/>
</dbReference>
<dbReference type="Pfam" id="PF05380">
    <property type="entry name" value="Peptidase_A17"/>
    <property type="match status" value="1"/>
</dbReference>
<comment type="caution">
    <text evidence="3">The sequence shown here is derived from an EMBL/GenBank/DDBJ whole genome shotgun (WGS) entry which is preliminary data.</text>
</comment>
<evidence type="ECO:0000259" key="2">
    <source>
        <dbReference type="Pfam" id="PF18701"/>
    </source>
</evidence>